<dbReference type="PROSITE" id="PS51918">
    <property type="entry name" value="RADICAL_SAM"/>
    <property type="match status" value="1"/>
</dbReference>
<dbReference type="Pfam" id="PF19288">
    <property type="entry name" value="CofH_C"/>
    <property type="match status" value="1"/>
</dbReference>
<feature type="binding site" evidence="6 7">
    <location>
        <position position="87"/>
    </location>
    <ligand>
        <name>[4Fe-4S] cluster</name>
        <dbReference type="ChEBI" id="CHEBI:49883"/>
        <note>4Fe-4S-S-AdoMet</note>
    </ligand>
</feature>
<evidence type="ECO:0000256" key="2">
    <source>
        <dbReference type="ARBA" id="ARBA00022691"/>
    </source>
</evidence>
<feature type="binding site" evidence="6 7">
    <location>
        <position position="90"/>
    </location>
    <ligand>
        <name>[4Fe-4S] cluster</name>
        <dbReference type="ChEBI" id="CHEBI:49883"/>
        <note>4Fe-4S-S-AdoMet</note>
    </ligand>
</feature>
<keyword evidence="4 6" id="KW-0408">Iron</keyword>
<comment type="pathway">
    <text evidence="6">Quinol/quinone metabolism; menaquinone biosynthesis.</text>
</comment>
<feature type="binding site" evidence="6 7">
    <location>
        <position position="83"/>
    </location>
    <ligand>
        <name>[4Fe-4S] cluster</name>
        <dbReference type="ChEBI" id="CHEBI:49883"/>
        <note>4Fe-4S-S-AdoMet</note>
    </ligand>
</feature>
<evidence type="ECO:0000256" key="4">
    <source>
        <dbReference type="ARBA" id="ARBA00023004"/>
    </source>
</evidence>
<organism evidence="10 11">
    <name type="scientific">Syntrophaceticus schinkii</name>
    <dbReference type="NCBI Taxonomy" id="499207"/>
    <lineage>
        <taxon>Bacteria</taxon>
        <taxon>Bacillati</taxon>
        <taxon>Bacillota</taxon>
        <taxon>Clostridia</taxon>
        <taxon>Thermoanaerobacterales</taxon>
        <taxon>Thermoanaerobacterales Family III. Incertae Sedis</taxon>
        <taxon>Syntrophaceticus</taxon>
    </lineage>
</organism>
<dbReference type="InterPro" id="IPR006638">
    <property type="entry name" value="Elp3/MiaA/NifB-like_rSAM"/>
</dbReference>
<dbReference type="InterPro" id="IPR034405">
    <property type="entry name" value="F420"/>
</dbReference>
<dbReference type="Proteomes" id="UP000046155">
    <property type="component" value="Unassembled WGS sequence"/>
</dbReference>
<name>A0A0B7MFW5_9FIRM</name>
<keyword evidence="5 6" id="KW-0411">Iron-sulfur</keyword>
<keyword evidence="6" id="KW-0808">Transferase</keyword>
<keyword evidence="11" id="KW-1185">Reference proteome</keyword>
<protein>
    <recommendedName>
        <fullName evidence="6">Aminodeoxyfutalosine synthase</fullName>
        <shortName evidence="6">AFL synthase</shortName>
        <shortName evidence="6">Aminofutalosine synthase</shortName>
        <ecNumber evidence="6">2.5.1.120</ecNumber>
    </recommendedName>
    <alternativeName>
        <fullName evidence="6">Menaquinone biosynthetic enzyme MqnE</fullName>
    </alternativeName>
</protein>
<evidence type="ECO:0000313" key="10">
    <source>
        <dbReference type="EMBL" id="CEO88965.1"/>
    </source>
</evidence>
<dbReference type="GO" id="GO:0102573">
    <property type="term" value="F:aminodeoxyfutalosine synthase activity"/>
    <property type="evidence" value="ECO:0007669"/>
    <property type="project" value="UniProtKB-EC"/>
</dbReference>
<dbReference type="Gene3D" id="3.20.20.70">
    <property type="entry name" value="Aldolase class I"/>
    <property type="match status" value="1"/>
</dbReference>
<dbReference type="NCBIfam" id="TIGR00423">
    <property type="entry name" value="CofH family radical SAM protein"/>
    <property type="match status" value="1"/>
</dbReference>
<dbReference type="InterPro" id="IPR022432">
    <property type="entry name" value="MqnE"/>
</dbReference>
<dbReference type="InterPro" id="IPR007197">
    <property type="entry name" value="rSAM"/>
</dbReference>
<comment type="function">
    <text evidence="6">Radical SAM enzyme that catalyzes the addition of the adenosyl radical to the double bond of 3-[(1-carboxyvinyl)oxy]benzoate, leading to aminodeoxyfutalosine (AFL), a key intermediate in the formation of menaquinone (MK, vitamin K2) from chorismate.</text>
</comment>
<dbReference type="UniPathway" id="UPA00079"/>
<dbReference type="InterPro" id="IPR058240">
    <property type="entry name" value="rSAM_sf"/>
</dbReference>
<keyword evidence="1 6" id="KW-0004">4Fe-4S</keyword>
<dbReference type="SFLD" id="SFLDG01064">
    <property type="entry name" value="F420__menaquinone_cofactor_bio"/>
    <property type="match status" value="1"/>
</dbReference>
<dbReference type="SMART" id="SM00729">
    <property type="entry name" value="Elp3"/>
    <property type="match status" value="1"/>
</dbReference>
<dbReference type="SFLD" id="SFLDF00342">
    <property type="entry name" value="cyclic_dehypoxanthine_futalosi"/>
    <property type="match status" value="1"/>
</dbReference>
<evidence type="ECO:0000256" key="5">
    <source>
        <dbReference type="ARBA" id="ARBA00023014"/>
    </source>
</evidence>
<dbReference type="Pfam" id="PF04055">
    <property type="entry name" value="Radical_SAM"/>
    <property type="match status" value="1"/>
</dbReference>
<evidence type="ECO:0000256" key="8">
    <source>
        <dbReference type="PIRSR" id="PIRSR004762-2"/>
    </source>
</evidence>
<feature type="domain" description="Radical SAM core" evidence="9">
    <location>
        <begin position="69"/>
        <end position="299"/>
    </location>
</feature>
<dbReference type="NCBIfam" id="TIGR03700">
    <property type="entry name" value="mena_SCO4494"/>
    <property type="match status" value="1"/>
</dbReference>
<evidence type="ECO:0000256" key="1">
    <source>
        <dbReference type="ARBA" id="ARBA00022485"/>
    </source>
</evidence>
<evidence type="ECO:0000256" key="3">
    <source>
        <dbReference type="ARBA" id="ARBA00022723"/>
    </source>
</evidence>
<dbReference type="EMBL" id="CDRZ01000227">
    <property type="protein sequence ID" value="CEO88965.1"/>
    <property type="molecule type" value="Genomic_DNA"/>
</dbReference>
<dbReference type="PANTHER" id="PTHR43076:SF7">
    <property type="entry name" value="AMINODEOXYFUTALOSINE SYNTHASE"/>
    <property type="match status" value="1"/>
</dbReference>
<comment type="similarity">
    <text evidence="6">Belongs to the radical SAM superfamily. MqnE family.</text>
</comment>
<dbReference type="SUPFAM" id="SSF102114">
    <property type="entry name" value="Radical SAM enzymes"/>
    <property type="match status" value="1"/>
</dbReference>
<keyword evidence="2 6" id="KW-0949">S-adenosyl-L-methionine</keyword>
<dbReference type="SFLD" id="SFLDS00029">
    <property type="entry name" value="Radical_SAM"/>
    <property type="match status" value="1"/>
</dbReference>
<dbReference type="SFLD" id="SFLDG01389">
    <property type="entry name" value="menaquinone_synthsis_involved"/>
    <property type="match status" value="1"/>
</dbReference>
<dbReference type="SFLD" id="SFLDF00343">
    <property type="entry name" value="aminofutalosine_synthase_(mqnE"/>
    <property type="match status" value="1"/>
</dbReference>
<keyword evidence="3 6" id="KW-0479">Metal-binding</keyword>
<evidence type="ECO:0000256" key="6">
    <source>
        <dbReference type="HAMAP-Rule" id="MF_00993"/>
    </source>
</evidence>
<gene>
    <name evidence="10" type="primary">ThiH</name>
    <name evidence="6" type="synonym">mqnE</name>
    <name evidence="10" type="ORF">SSCH_310011</name>
</gene>
<dbReference type="CDD" id="cd01335">
    <property type="entry name" value="Radical_SAM"/>
    <property type="match status" value="1"/>
</dbReference>
<dbReference type="GO" id="GO:0005506">
    <property type="term" value="F:iron ion binding"/>
    <property type="evidence" value="ECO:0007669"/>
    <property type="project" value="UniProtKB-UniRule"/>
</dbReference>
<feature type="binding site" evidence="8">
    <location>
        <position position="195"/>
    </location>
    <ligand>
        <name>S-adenosyl-L-methionine</name>
        <dbReference type="ChEBI" id="CHEBI:59789"/>
    </ligand>
</feature>
<sequence length="378" mass="42186">MFTDGGLPERDGRILEKVLAGPLGDIAEKILQGERLTREEGIRLAESPDLMAIGFMADYARRCRAGDIVYFINNAHINHTNICKNLCRFCAFGRKADAPGAFVLALDEIAAKVDEFKHYQPTEVHIVGGLNPALPFSYYEEMLRIVRRALPDAHIQAFDAVEIDFLGEISGLGVEGVLGRLREVGLGSLPGGGAEIINPAVRREICPQKISGERWLEVHRIAHQMGLYTNATMLYGHLECPADRVDHLLRLRSLQDETGGFLAFIPLPFHSENTSFSHLPRSSGFDDLKTVALARLLLDNFLYIKSFWIMLTPNLAQISLNFGANDLDGTVREEKIAHDAGAATPQYQPSESFLRMIREVGRIPVERDTVYNVIRRYS</sequence>
<dbReference type="InterPro" id="IPR020050">
    <property type="entry name" value="FO_synthase_su2"/>
</dbReference>
<comment type="catalytic activity">
    <reaction evidence="6">
        <text>3-[(1-carboxyvinyl)-oxy]benzoate + S-adenosyl-L-methionine + H2O = 6-amino-6-deoxyfutalosine + hydrogencarbonate + L-methionine + H(+)</text>
        <dbReference type="Rhea" id="RHEA:33075"/>
        <dbReference type="ChEBI" id="CHEBI:15377"/>
        <dbReference type="ChEBI" id="CHEBI:15378"/>
        <dbReference type="ChEBI" id="CHEBI:17544"/>
        <dbReference type="ChEBI" id="CHEBI:57844"/>
        <dbReference type="ChEBI" id="CHEBI:59789"/>
        <dbReference type="ChEBI" id="CHEBI:64286"/>
        <dbReference type="ChEBI" id="CHEBI:76981"/>
        <dbReference type="EC" id="2.5.1.120"/>
    </reaction>
</comment>
<dbReference type="InterPro" id="IPR013785">
    <property type="entry name" value="Aldolase_TIM"/>
</dbReference>
<keyword evidence="6" id="KW-0474">Menaquinone biosynthesis</keyword>
<dbReference type="AlphaFoldDB" id="A0A0B7MFW5"/>
<dbReference type="EC" id="2.5.1.120" evidence="6"/>
<dbReference type="PANTHER" id="PTHR43076">
    <property type="entry name" value="FO SYNTHASE (COFH)"/>
    <property type="match status" value="1"/>
</dbReference>
<dbReference type="GO" id="GO:0051539">
    <property type="term" value="F:4 iron, 4 sulfur cluster binding"/>
    <property type="evidence" value="ECO:0007669"/>
    <property type="project" value="UniProtKB-KW"/>
</dbReference>
<reference evidence="11" key="1">
    <citation type="submission" date="2015-01" db="EMBL/GenBank/DDBJ databases">
        <authorList>
            <person name="Manzoor Shahid"/>
            <person name="Zubair Saima"/>
        </authorList>
    </citation>
    <scope>NUCLEOTIDE SEQUENCE [LARGE SCALE GENOMIC DNA]</scope>
    <source>
        <strain evidence="11">Sp3</strain>
    </source>
</reference>
<accession>A0A0B7MFW5</accession>
<dbReference type="InterPro" id="IPR045567">
    <property type="entry name" value="CofH/MnqC-like_C"/>
</dbReference>
<evidence type="ECO:0000313" key="11">
    <source>
        <dbReference type="Proteomes" id="UP000046155"/>
    </source>
</evidence>
<comment type="cofactor">
    <cofactor evidence="6 7">
        <name>[4Fe-4S] cluster</name>
        <dbReference type="ChEBI" id="CHEBI:49883"/>
    </cofactor>
    <text evidence="6 7">Binds 1 [4Fe-4S] cluster. The cluster is coordinated with 3 cysteines and an exchangeable S-adenosyl-L-methionine.</text>
</comment>
<dbReference type="GO" id="GO:0009234">
    <property type="term" value="P:menaquinone biosynthetic process"/>
    <property type="evidence" value="ECO:0007669"/>
    <property type="project" value="UniProtKB-UniRule"/>
</dbReference>
<dbReference type="PIRSF" id="PIRSF004762">
    <property type="entry name" value="CHP00423"/>
    <property type="match status" value="1"/>
</dbReference>
<feature type="binding site" evidence="8">
    <location>
        <position position="89"/>
    </location>
    <ligand>
        <name>S-adenosyl-L-methionine</name>
        <dbReference type="ChEBI" id="CHEBI:59789"/>
    </ligand>
</feature>
<proteinExistence type="inferred from homology"/>
<evidence type="ECO:0000256" key="7">
    <source>
        <dbReference type="PIRSR" id="PIRSR004762-1"/>
    </source>
</evidence>
<evidence type="ECO:0000259" key="9">
    <source>
        <dbReference type="PROSITE" id="PS51918"/>
    </source>
</evidence>
<dbReference type="GO" id="GO:0044689">
    <property type="term" value="F:7,8-didemethyl-8-hydroxy-5-deazariboflavin synthase activity"/>
    <property type="evidence" value="ECO:0007669"/>
    <property type="project" value="TreeGrafter"/>
</dbReference>
<dbReference type="HAMAP" id="MF_00993">
    <property type="entry name" value="MqnE"/>
    <property type="match status" value="1"/>
</dbReference>